<evidence type="ECO:0000313" key="3">
    <source>
        <dbReference type="Proteomes" id="UP000297245"/>
    </source>
</evidence>
<proteinExistence type="predicted"/>
<evidence type="ECO:0000313" key="2">
    <source>
        <dbReference type="EMBL" id="THU90172.1"/>
    </source>
</evidence>
<protein>
    <submittedName>
        <fullName evidence="2">Uncharacterized protein</fullName>
    </submittedName>
</protein>
<feature type="compositionally biased region" description="Low complexity" evidence="1">
    <location>
        <begin position="251"/>
        <end position="265"/>
    </location>
</feature>
<organism evidence="2 3">
    <name type="scientific">Dendrothele bispora (strain CBS 962.96)</name>
    <dbReference type="NCBI Taxonomy" id="1314807"/>
    <lineage>
        <taxon>Eukaryota</taxon>
        <taxon>Fungi</taxon>
        <taxon>Dikarya</taxon>
        <taxon>Basidiomycota</taxon>
        <taxon>Agaricomycotina</taxon>
        <taxon>Agaricomycetes</taxon>
        <taxon>Agaricomycetidae</taxon>
        <taxon>Agaricales</taxon>
        <taxon>Agaricales incertae sedis</taxon>
        <taxon>Dendrothele</taxon>
    </lineage>
</organism>
<keyword evidence="3" id="KW-1185">Reference proteome</keyword>
<name>A0A4S8LLM2_DENBC</name>
<sequence>MAPNFFKYIPGARSDSSDKYSYSRLPSSAYTPLPTITTTSSSSSSTRTVVPTPPNPASTPTLPPPSISMTPALILEVETILETIILRIINPTYPYPASYPSLLKLFPHHPQPFVWELWGYLNHLSHPSNWNVLMSIYPHDALKRALVSSSPPGTDLITIYYTPILVGPDIHQQRKHQKPIKLPSTLPFTLLDLRSASRLASLTELTELLDTISNWVQRAARIGVGKLVSGSLENDSDEDWKVYSEQMHAATSTSSSSSSGQGTVSSRRRYHTEGPYGEPEWTPQRAQPGARPRVRTRTQTQAQSPLRVVNV</sequence>
<feature type="region of interest" description="Disordered" evidence="1">
    <location>
        <begin position="33"/>
        <end position="63"/>
    </location>
</feature>
<gene>
    <name evidence="2" type="ORF">K435DRAFT_275101</name>
</gene>
<dbReference type="EMBL" id="ML179344">
    <property type="protein sequence ID" value="THU90172.1"/>
    <property type="molecule type" value="Genomic_DNA"/>
</dbReference>
<feature type="compositionally biased region" description="Pro residues" evidence="1">
    <location>
        <begin position="51"/>
        <end position="63"/>
    </location>
</feature>
<evidence type="ECO:0000256" key="1">
    <source>
        <dbReference type="SAM" id="MobiDB-lite"/>
    </source>
</evidence>
<accession>A0A4S8LLM2</accession>
<dbReference type="AlphaFoldDB" id="A0A4S8LLM2"/>
<reference evidence="2 3" key="1">
    <citation type="journal article" date="2019" name="Nat. Ecol. Evol.">
        <title>Megaphylogeny resolves global patterns of mushroom evolution.</title>
        <authorList>
            <person name="Varga T."/>
            <person name="Krizsan K."/>
            <person name="Foldi C."/>
            <person name="Dima B."/>
            <person name="Sanchez-Garcia M."/>
            <person name="Sanchez-Ramirez S."/>
            <person name="Szollosi G.J."/>
            <person name="Szarkandi J.G."/>
            <person name="Papp V."/>
            <person name="Albert L."/>
            <person name="Andreopoulos W."/>
            <person name="Angelini C."/>
            <person name="Antonin V."/>
            <person name="Barry K.W."/>
            <person name="Bougher N.L."/>
            <person name="Buchanan P."/>
            <person name="Buyck B."/>
            <person name="Bense V."/>
            <person name="Catcheside P."/>
            <person name="Chovatia M."/>
            <person name="Cooper J."/>
            <person name="Damon W."/>
            <person name="Desjardin D."/>
            <person name="Finy P."/>
            <person name="Geml J."/>
            <person name="Haridas S."/>
            <person name="Hughes K."/>
            <person name="Justo A."/>
            <person name="Karasinski D."/>
            <person name="Kautmanova I."/>
            <person name="Kiss B."/>
            <person name="Kocsube S."/>
            <person name="Kotiranta H."/>
            <person name="LaButti K.M."/>
            <person name="Lechner B.E."/>
            <person name="Liimatainen K."/>
            <person name="Lipzen A."/>
            <person name="Lukacs Z."/>
            <person name="Mihaltcheva S."/>
            <person name="Morgado L.N."/>
            <person name="Niskanen T."/>
            <person name="Noordeloos M.E."/>
            <person name="Ohm R.A."/>
            <person name="Ortiz-Santana B."/>
            <person name="Ovrebo C."/>
            <person name="Racz N."/>
            <person name="Riley R."/>
            <person name="Savchenko A."/>
            <person name="Shiryaev A."/>
            <person name="Soop K."/>
            <person name="Spirin V."/>
            <person name="Szebenyi C."/>
            <person name="Tomsovsky M."/>
            <person name="Tulloss R.E."/>
            <person name="Uehling J."/>
            <person name="Grigoriev I.V."/>
            <person name="Vagvolgyi C."/>
            <person name="Papp T."/>
            <person name="Martin F.M."/>
            <person name="Miettinen O."/>
            <person name="Hibbett D.S."/>
            <person name="Nagy L.G."/>
        </authorList>
    </citation>
    <scope>NUCLEOTIDE SEQUENCE [LARGE SCALE GENOMIC DNA]</scope>
    <source>
        <strain evidence="2 3">CBS 962.96</strain>
    </source>
</reference>
<feature type="compositionally biased region" description="Low complexity" evidence="1">
    <location>
        <begin position="33"/>
        <end position="50"/>
    </location>
</feature>
<feature type="region of interest" description="Disordered" evidence="1">
    <location>
        <begin position="247"/>
        <end position="311"/>
    </location>
</feature>
<dbReference type="Proteomes" id="UP000297245">
    <property type="component" value="Unassembled WGS sequence"/>
</dbReference>